<dbReference type="InterPro" id="IPR012910">
    <property type="entry name" value="Plug_dom"/>
</dbReference>
<accession>A0A5C6UXE8</accession>
<comment type="subcellular location">
    <subcellularLocation>
        <location evidence="1">Cell outer membrane</location>
        <topology evidence="1">Multi-pass membrane protein</topology>
    </subcellularLocation>
</comment>
<keyword evidence="1" id="KW-0812">Transmembrane</keyword>
<dbReference type="Gene3D" id="2.60.40.1120">
    <property type="entry name" value="Carboxypeptidase-like, regulatory domain"/>
    <property type="match status" value="1"/>
</dbReference>
<dbReference type="GO" id="GO:0009279">
    <property type="term" value="C:cell outer membrane"/>
    <property type="evidence" value="ECO:0007669"/>
    <property type="project" value="UniProtKB-SubCell"/>
</dbReference>
<reference evidence="3 4" key="1">
    <citation type="submission" date="2019-08" db="EMBL/GenBank/DDBJ databases">
        <title>Genome of Luteibaculum oceani JCM 18817.</title>
        <authorList>
            <person name="Bowman J.P."/>
        </authorList>
    </citation>
    <scope>NUCLEOTIDE SEQUENCE [LARGE SCALE GENOMIC DNA]</scope>
    <source>
        <strain evidence="3 4">JCM 18817</strain>
    </source>
</reference>
<keyword evidence="1" id="KW-0472">Membrane</keyword>
<dbReference type="SUPFAM" id="SSF49464">
    <property type="entry name" value="Carboxypeptidase regulatory domain-like"/>
    <property type="match status" value="1"/>
</dbReference>
<dbReference type="PROSITE" id="PS52016">
    <property type="entry name" value="TONB_DEPENDENT_REC_3"/>
    <property type="match status" value="1"/>
</dbReference>
<keyword evidence="3" id="KW-0675">Receptor</keyword>
<proteinExistence type="inferred from homology"/>
<feature type="domain" description="TonB-dependent receptor plug" evidence="2">
    <location>
        <begin position="136"/>
        <end position="232"/>
    </location>
</feature>
<dbReference type="Pfam" id="PF07715">
    <property type="entry name" value="Plug"/>
    <property type="match status" value="1"/>
</dbReference>
<dbReference type="AlphaFoldDB" id="A0A5C6UXE8"/>
<evidence type="ECO:0000259" key="2">
    <source>
        <dbReference type="Pfam" id="PF07715"/>
    </source>
</evidence>
<dbReference type="Gene3D" id="2.170.130.10">
    <property type="entry name" value="TonB-dependent receptor, plug domain"/>
    <property type="match status" value="1"/>
</dbReference>
<dbReference type="OrthoDB" id="1108759at2"/>
<comment type="similarity">
    <text evidence="1">Belongs to the TonB-dependent receptor family.</text>
</comment>
<keyword evidence="4" id="KW-1185">Reference proteome</keyword>
<evidence type="ECO:0000313" key="4">
    <source>
        <dbReference type="Proteomes" id="UP000321168"/>
    </source>
</evidence>
<protein>
    <submittedName>
        <fullName evidence="3">TonB-dependent receptor</fullName>
    </submittedName>
</protein>
<evidence type="ECO:0000256" key="1">
    <source>
        <dbReference type="PROSITE-ProRule" id="PRU01360"/>
    </source>
</evidence>
<organism evidence="3 4">
    <name type="scientific">Luteibaculum oceani</name>
    <dbReference type="NCBI Taxonomy" id="1294296"/>
    <lineage>
        <taxon>Bacteria</taxon>
        <taxon>Pseudomonadati</taxon>
        <taxon>Bacteroidota</taxon>
        <taxon>Flavobacteriia</taxon>
        <taxon>Flavobacteriales</taxon>
        <taxon>Luteibaculaceae</taxon>
        <taxon>Luteibaculum</taxon>
    </lineage>
</organism>
<keyword evidence="1" id="KW-0813">Transport</keyword>
<gene>
    <name evidence="3" type="ORF">FRX97_09855</name>
</gene>
<sequence length="854" mass="96819">MPGLNSLRLGKKENLNAKKIKGILIRSFLCLFLAFAFTSTFAQTTFSGWITEETGSPVPNAIIIANDSVVAVSTEDGTFSFNGNYQKVKIQVRHTGFQPFYRVIQPKGNEVKLKFELDYLQLSEVLIEEKARTDNLQKLSAKDISEIPSASGDFIQQVLGAQAGVAINNELSASYSVRGGSYDENLVYVNGIRVYRPFLVRAGQQEGLSFINSAMVENINFSAGGFAARYGDKMSSVLDITYKKPKKFEGEAELGLMGGNFAAGSASLDGKWTYIGGIRYRANGLLLGSLETRGEYQPQFWDAQFYGTHQLSDKTEIGLLAVHSNNRFRFVPQTRETDFGGFAQALKFTVFFDGQEESRQSATTTALEINHQFSNRSKLNVTLSNFGTVQTENFDIVGQYRLDETNRDFGSDEFGDVVRNLGIGGFLNNARNRIDGNVSSIQARHSYSLGRHFIRTGASYSIENFTEKVKEYQYVDSADYSIPRDPNQLLVFENLRARNKLNTSRIQFFAEDEWKIDLPKDAELAINAGFRGHYYQYNNQFVAGPRASIAFYPKIINQINDSLSVNREMVVRLSYGQYYQPPFYRDLRSLNGVISPDIRAQKSTHYVLSLEYGLIIWDRPFKLLSEFYYKDYDNLIPYELENVRIRYYGENSAKGYATGFDVKLNGEFIEGLESWLSLGVLSTEEDLFNDREEIYLNSDGDTIPSFSFNKTPVDTIVNFPGFIPRPTDQRLRFGMFFRDQMPGFEDLTVQLNFLFGTGLPFGPPDFNRYKDILRTTSYKRVDVGFSKEFIKAGKEYSGLRKNLKSLNFSVEILNLLDAQNVVNHTWIKDVSGGQFAIPNYLTRRRINLKLTALF</sequence>
<dbReference type="InterPro" id="IPR008969">
    <property type="entry name" value="CarboxyPept-like_regulatory"/>
</dbReference>
<dbReference type="SUPFAM" id="SSF56935">
    <property type="entry name" value="Porins"/>
    <property type="match status" value="1"/>
</dbReference>
<evidence type="ECO:0000313" key="3">
    <source>
        <dbReference type="EMBL" id="TXC76911.1"/>
    </source>
</evidence>
<dbReference type="Proteomes" id="UP000321168">
    <property type="component" value="Unassembled WGS sequence"/>
</dbReference>
<keyword evidence="1" id="KW-0998">Cell outer membrane</keyword>
<dbReference type="EMBL" id="VORB01000009">
    <property type="protein sequence ID" value="TXC76911.1"/>
    <property type="molecule type" value="Genomic_DNA"/>
</dbReference>
<dbReference type="InterPro" id="IPR039426">
    <property type="entry name" value="TonB-dep_rcpt-like"/>
</dbReference>
<keyword evidence="1" id="KW-1134">Transmembrane beta strand</keyword>
<dbReference type="InterPro" id="IPR037066">
    <property type="entry name" value="Plug_dom_sf"/>
</dbReference>
<comment type="caution">
    <text evidence="3">The sequence shown here is derived from an EMBL/GenBank/DDBJ whole genome shotgun (WGS) entry which is preliminary data.</text>
</comment>
<name>A0A5C6UXE8_9FLAO</name>